<dbReference type="InterPro" id="IPR026960">
    <property type="entry name" value="RVT-Znf"/>
</dbReference>
<evidence type="ECO:0000256" key="1">
    <source>
        <dbReference type="SAM" id="Phobius"/>
    </source>
</evidence>
<dbReference type="AlphaFoldDB" id="A0AAD9WR11"/>
<evidence type="ECO:0000313" key="4">
    <source>
        <dbReference type="Proteomes" id="UP001280121"/>
    </source>
</evidence>
<organism evidence="3 4">
    <name type="scientific">Dipteronia dyeriana</name>
    <dbReference type="NCBI Taxonomy" id="168575"/>
    <lineage>
        <taxon>Eukaryota</taxon>
        <taxon>Viridiplantae</taxon>
        <taxon>Streptophyta</taxon>
        <taxon>Embryophyta</taxon>
        <taxon>Tracheophyta</taxon>
        <taxon>Spermatophyta</taxon>
        <taxon>Magnoliopsida</taxon>
        <taxon>eudicotyledons</taxon>
        <taxon>Gunneridae</taxon>
        <taxon>Pentapetalae</taxon>
        <taxon>rosids</taxon>
        <taxon>malvids</taxon>
        <taxon>Sapindales</taxon>
        <taxon>Sapindaceae</taxon>
        <taxon>Hippocastanoideae</taxon>
        <taxon>Acereae</taxon>
        <taxon>Dipteronia</taxon>
    </lineage>
</organism>
<dbReference type="PANTHER" id="PTHR33116">
    <property type="entry name" value="REVERSE TRANSCRIPTASE ZINC-BINDING DOMAIN-CONTAINING PROTEIN-RELATED-RELATED"/>
    <property type="match status" value="1"/>
</dbReference>
<proteinExistence type="predicted"/>
<accession>A0AAD9WR11</accession>
<evidence type="ECO:0000259" key="2">
    <source>
        <dbReference type="Pfam" id="PF13966"/>
    </source>
</evidence>
<dbReference type="EMBL" id="JANJYI010000008">
    <property type="protein sequence ID" value="KAK2640499.1"/>
    <property type="molecule type" value="Genomic_DNA"/>
</dbReference>
<sequence length="289" mass="33264">MEENWAAAFRCKKATLSITYLGMPLGGRSTSKAYWFPVLQLIEKRLAPWKRMFLSKGRSLVLIKTVFSSILIYFMVKMRRWVGDCMAWSFCSKGIFFVKSFRRCAEQVWHDDLVESSSVWNGFSPSKVEVFMWQLMSGRLMVRDVLVHFGVVINSGVECPLCKHHVETSDHLFLLCPWDRKLWSSCMSWQGVSFILNFQEWFGLCPNMKYIRVWVTLFSVIALSIWEARNQVLFKGTPAGLLCSVDMVRIAMKKAWSSSSGMELKFNVDGFVSMISVKTGLRGSEKFEG</sequence>
<dbReference type="PANTHER" id="PTHR33116:SF78">
    <property type="entry name" value="OS12G0587133 PROTEIN"/>
    <property type="match status" value="1"/>
</dbReference>
<keyword evidence="1" id="KW-1133">Transmembrane helix</keyword>
<feature type="domain" description="Reverse transcriptase zinc-binding" evidence="2">
    <location>
        <begin position="116"/>
        <end position="183"/>
    </location>
</feature>
<keyword evidence="1" id="KW-0472">Membrane</keyword>
<name>A0AAD9WR11_9ROSI</name>
<keyword evidence="4" id="KW-1185">Reference proteome</keyword>
<evidence type="ECO:0000313" key="3">
    <source>
        <dbReference type="EMBL" id="KAK2640499.1"/>
    </source>
</evidence>
<feature type="transmembrane region" description="Helical" evidence="1">
    <location>
        <begin position="59"/>
        <end position="76"/>
    </location>
</feature>
<comment type="caution">
    <text evidence="3">The sequence shown here is derived from an EMBL/GenBank/DDBJ whole genome shotgun (WGS) entry which is preliminary data.</text>
</comment>
<dbReference type="Proteomes" id="UP001280121">
    <property type="component" value="Unassembled WGS sequence"/>
</dbReference>
<protein>
    <recommendedName>
        <fullName evidence="2">Reverse transcriptase zinc-binding domain-containing protein</fullName>
    </recommendedName>
</protein>
<reference evidence="3" key="1">
    <citation type="journal article" date="2023" name="Plant J.">
        <title>Genome sequences and population genomics provide insights into the demographic history, inbreeding, and mutation load of two 'living fossil' tree species of Dipteronia.</title>
        <authorList>
            <person name="Feng Y."/>
            <person name="Comes H.P."/>
            <person name="Chen J."/>
            <person name="Zhu S."/>
            <person name="Lu R."/>
            <person name="Zhang X."/>
            <person name="Li P."/>
            <person name="Qiu J."/>
            <person name="Olsen K.M."/>
            <person name="Qiu Y."/>
        </authorList>
    </citation>
    <scope>NUCLEOTIDE SEQUENCE</scope>
    <source>
        <strain evidence="3">KIB01</strain>
    </source>
</reference>
<keyword evidence="1" id="KW-0812">Transmembrane</keyword>
<gene>
    <name evidence="3" type="ORF">Ddye_028294</name>
</gene>
<dbReference type="Pfam" id="PF13966">
    <property type="entry name" value="zf-RVT"/>
    <property type="match status" value="1"/>
</dbReference>